<accession>A0A2T3Z1F4</accession>
<dbReference type="SUPFAM" id="SSF56601">
    <property type="entry name" value="beta-lactamase/transpeptidase-like"/>
    <property type="match status" value="1"/>
</dbReference>
<dbReference type="STRING" id="1042311.A0A2T3Z1F4"/>
<dbReference type="InterPro" id="IPR012338">
    <property type="entry name" value="Beta-lactam/transpept-like"/>
</dbReference>
<comment type="similarity">
    <text evidence="1">Belongs to the peptidase S12 family.</text>
</comment>
<keyword evidence="4" id="KW-1185">Reference proteome</keyword>
<dbReference type="Pfam" id="PF00144">
    <property type="entry name" value="Beta-lactamase"/>
    <property type="match status" value="1"/>
</dbReference>
<dbReference type="OrthoDB" id="5946976at2759"/>
<sequence>MNEKIVAIQERLTHANIQVDEICNSSGVPGASIGVIQNGDMIHTYNFGYRDVEKQLPTTSDTVYGIGSVTKSFIVAGLAKLVEEEKLAWDTPVRDILPEFGQEDAYIAETLTIADILSHRSGLAGFGDMNLAFQGDGDMLLPKESLFSIVKQFKQLFPIRTNWSYFVWGYALAGAIIEKVTNQSVSSFISETIFEPLSLNSTTFDPSSVDPAKFAEPYSGLEDGTPYHLRKIQVFKDTFFEASGGIYSNLDDMMSWSRVMLDTIHAVPGTQGLVVKQIQEILSNHIAIENPSLRERSYGYGWIRTQLPGAVGLIGDNSGLWDIEDSPVLGTLDQPLFMIYHQGSTVGYYTFIALFPDSNSAVVVLTNSIAISDAADWIGRVIIQALFDLKDNHNYAKLAKEANKRVVKGYEDMNKKRDKLKNMIRAIPDLTPFIGRYRNANKPFFIDIMMSEENKSELLFQFQGLRDQTYRLRHLYGNVFEWALTHDEAKKRGRYSNANLETYLFDFEVDTCSEVTSFSWLTDLTKPTKEIFLKSNV</sequence>
<reference evidence="3 4" key="1">
    <citation type="submission" date="2016-07" db="EMBL/GenBank/DDBJ databases">
        <title>Multiple horizontal gene transfer events from other fungi enriched the ability of initially mycotrophic Trichoderma (Ascomycota) to feed on dead plant biomass.</title>
        <authorList>
            <consortium name="DOE Joint Genome Institute"/>
            <person name="Aerts A."/>
            <person name="Atanasova L."/>
            <person name="Chenthamara K."/>
            <person name="Zhang J."/>
            <person name="Grujic M."/>
            <person name="Henrissat B."/>
            <person name="Kuo A."/>
            <person name="Salamov A."/>
            <person name="Lipzen A."/>
            <person name="Labutti K."/>
            <person name="Barry K."/>
            <person name="Miao Y."/>
            <person name="Rahimi M.J."/>
            <person name="Shen Q."/>
            <person name="Grigoriev I.V."/>
            <person name="Kubicek C.P."/>
            <person name="Druzhinina I.S."/>
        </authorList>
    </citation>
    <scope>NUCLEOTIDE SEQUENCE [LARGE SCALE GENOMIC DNA]</scope>
    <source>
        <strain evidence="3 4">CBS 433.97</strain>
    </source>
</reference>
<dbReference type="PANTHER" id="PTHR46825:SF14">
    <property type="entry name" value="BETA-LACTAMASE-RELATED DOMAIN-CONTAINING PROTEIN"/>
    <property type="match status" value="1"/>
</dbReference>
<dbReference type="PANTHER" id="PTHR46825">
    <property type="entry name" value="D-ALANYL-D-ALANINE-CARBOXYPEPTIDASE/ENDOPEPTIDASE AMPH"/>
    <property type="match status" value="1"/>
</dbReference>
<gene>
    <name evidence="3" type="ORF">M441DRAFT_144854</name>
</gene>
<name>A0A2T3Z1F4_TRIA4</name>
<dbReference type="EMBL" id="KZ679265">
    <property type="protein sequence ID" value="PTB38580.1"/>
    <property type="molecule type" value="Genomic_DNA"/>
</dbReference>
<evidence type="ECO:0000259" key="2">
    <source>
        <dbReference type="Pfam" id="PF00144"/>
    </source>
</evidence>
<feature type="domain" description="Beta-lactamase-related" evidence="2">
    <location>
        <begin position="25"/>
        <end position="368"/>
    </location>
</feature>
<dbReference type="Gene3D" id="3.40.710.10">
    <property type="entry name" value="DD-peptidase/beta-lactamase superfamily"/>
    <property type="match status" value="1"/>
</dbReference>
<dbReference type="AlphaFoldDB" id="A0A2T3Z1F4"/>
<organism evidence="3 4">
    <name type="scientific">Trichoderma asperellum (strain ATCC 204424 / CBS 433.97 / NBRC 101777)</name>
    <dbReference type="NCBI Taxonomy" id="1042311"/>
    <lineage>
        <taxon>Eukaryota</taxon>
        <taxon>Fungi</taxon>
        <taxon>Dikarya</taxon>
        <taxon>Ascomycota</taxon>
        <taxon>Pezizomycotina</taxon>
        <taxon>Sordariomycetes</taxon>
        <taxon>Hypocreomycetidae</taxon>
        <taxon>Hypocreales</taxon>
        <taxon>Hypocreaceae</taxon>
        <taxon>Trichoderma</taxon>
    </lineage>
</organism>
<dbReference type="InterPro" id="IPR050491">
    <property type="entry name" value="AmpC-like"/>
</dbReference>
<dbReference type="Proteomes" id="UP000240493">
    <property type="component" value="Unassembled WGS sequence"/>
</dbReference>
<evidence type="ECO:0000256" key="1">
    <source>
        <dbReference type="ARBA" id="ARBA00038215"/>
    </source>
</evidence>
<protein>
    <recommendedName>
        <fullName evidence="2">Beta-lactamase-related domain-containing protein</fullName>
    </recommendedName>
</protein>
<dbReference type="InterPro" id="IPR001466">
    <property type="entry name" value="Beta-lactam-related"/>
</dbReference>
<evidence type="ECO:0000313" key="4">
    <source>
        <dbReference type="Proteomes" id="UP000240493"/>
    </source>
</evidence>
<evidence type="ECO:0000313" key="3">
    <source>
        <dbReference type="EMBL" id="PTB38580.1"/>
    </source>
</evidence>
<proteinExistence type="inferred from homology"/>